<organism evidence="11 12">
    <name type="scientific">Desulfofundulus thermobenzoicus</name>
    <dbReference type="NCBI Taxonomy" id="29376"/>
    <lineage>
        <taxon>Bacteria</taxon>
        <taxon>Bacillati</taxon>
        <taxon>Bacillota</taxon>
        <taxon>Clostridia</taxon>
        <taxon>Eubacteriales</taxon>
        <taxon>Peptococcaceae</taxon>
        <taxon>Desulfofundulus</taxon>
    </lineage>
</organism>
<evidence type="ECO:0000256" key="7">
    <source>
        <dbReference type="ARBA" id="ARBA00022989"/>
    </source>
</evidence>
<dbReference type="PANTHER" id="PTHR30009">
    <property type="entry name" value="CYTOCHROME C-TYPE SYNTHESIS PROTEIN AND PTS TRANSMEMBRANE COMPONENT"/>
    <property type="match status" value="1"/>
</dbReference>
<dbReference type="EMBL" id="WHYR01000170">
    <property type="protein sequence ID" value="MQL54088.1"/>
    <property type="molecule type" value="Genomic_DNA"/>
</dbReference>
<dbReference type="GO" id="GO:0090563">
    <property type="term" value="F:protein-phosphocysteine-sugar phosphotransferase activity"/>
    <property type="evidence" value="ECO:0007669"/>
    <property type="project" value="TreeGrafter"/>
</dbReference>
<evidence type="ECO:0000256" key="6">
    <source>
        <dbReference type="ARBA" id="ARBA00022692"/>
    </source>
</evidence>
<evidence type="ECO:0000256" key="2">
    <source>
        <dbReference type="ARBA" id="ARBA00022448"/>
    </source>
</evidence>
<keyword evidence="7 9" id="KW-1133">Transmembrane helix</keyword>
<keyword evidence="4" id="KW-0762">Sugar transport</keyword>
<keyword evidence="8 9" id="KW-0472">Membrane</keyword>
<keyword evidence="3" id="KW-1003">Cell membrane</keyword>
<dbReference type="PANTHER" id="PTHR30009:SF12">
    <property type="entry name" value="PHOSPHOTRANSFERASE IIC COMPONENT GLVC"/>
    <property type="match status" value="1"/>
</dbReference>
<keyword evidence="2" id="KW-0813">Transport</keyword>
<gene>
    <name evidence="11" type="ORF">GFC01_17905</name>
</gene>
<protein>
    <submittedName>
        <fullName evidence="11">PTS alpha-glucoside transporter subunit IIBC</fullName>
    </submittedName>
</protein>
<feature type="domain" description="Phosphotransferase system EIIC" evidence="10">
    <location>
        <begin position="8"/>
        <end position="150"/>
    </location>
</feature>
<evidence type="ECO:0000256" key="4">
    <source>
        <dbReference type="ARBA" id="ARBA00022597"/>
    </source>
</evidence>
<dbReference type="GO" id="GO:0005886">
    <property type="term" value="C:plasma membrane"/>
    <property type="evidence" value="ECO:0007669"/>
    <property type="project" value="UniProtKB-SubCell"/>
</dbReference>
<feature type="transmembrane region" description="Helical" evidence="9">
    <location>
        <begin position="50"/>
        <end position="75"/>
    </location>
</feature>
<dbReference type="GO" id="GO:0009401">
    <property type="term" value="P:phosphoenolpyruvate-dependent sugar phosphotransferase system"/>
    <property type="evidence" value="ECO:0007669"/>
    <property type="project" value="UniProtKB-KW"/>
</dbReference>
<evidence type="ECO:0000313" key="12">
    <source>
        <dbReference type="Proteomes" id="UP000441717"/>
    </source>
</evidence>
<comment type="subcellular location">
    <subcellularLocation>
        <location evidence="1">Cell membrane</location>
        <topology evidence="1">Multi-pass membrane protein</topology>
    </subcellularLocation>
</comment>
<sequence length="150" mass="16166">MNAIKRFGSAMVVPVLLFAFFGIVVGLATLCKNSAIMGEMAVEGTMWYKVWSLIESGGWTIFNHMELAFVIGLPISLAKKAQARATLAALMIYLVFNNYIHAILTLWPSTFGVDLSQGVENVAGVKEIAGIPTLDTSIIGAVMISGIVIW</sequence>
<feature type="transmembrane region" description="Helical" evidence="9">
    <location>
        <begin position="128"/>
        <end position="149"/>
    </location>
</feature>
<keyword evidence="12" id="KW-1185">Reference proteome</keyword>
<dbReference type="Pfam" id="PF02378">
    <property type="entry name" value="PTS_EIIC"/>
    <property type="match status" value="1"/>
</dbReference>
<comment type="caution">
    <text evidence="11">The sequence shown here is derived from an EMBL/GenBank/DDBJ whole genome shotgun (WGS) entry which is preliminary data.</text>
</comment>
<dbReference type="InterPro" id="IPR003352">
    <property type="entry name" value="PTS_EIIC"/>
</dbReference>
<evidence type="ECO:0000256" key="1">
    <source>
        <dbReference type="ARBA" id="ARBA00004651"/>
    </source>
</evidence>
<evidence type="ECO:0000256" key="9">
    <source>
        <dbReference type="SAM" id="Phobius"/>
    </source>
</evidence>
<reference evidence="11 12" key="1">
    <citation type="submission" date="2019-10" db="EMBL/GenBank/DDBJ databases">
        <title>Comparative genomics of sulfur disproportionating microorganisms.</title>
        <authorList>
            <person name="Ward L.M."/>
            <person name="Bertran E."/>
            <person name="Johnston D."/>
        </authorList>
    </citation>
    <scope>NUCLEOTIDE SEQUENCE [LARGE SCALE GENOMIC DNA]</scope>
    <source>
        <strain evidence="11 12">DSM 14055</strain>
    </source>
</reference>
<evidence type="ECO:0000256" key="8">
    <source>
        <dbReference type="ARBA" id="ARBA00023136"/>
    </source>
</evidence>
<evidence type="ECO:0000259" key="10">
    <source>
        <dbReference type="Pfam" id="PF02378"/>
    </source>
</evidence>
<keyword evidence="5" id="KW-0598">Phosphotransferase system</keyword>
<name>A0A6N7IY46_9FIRM</name>
<evidence type="ECO:0000313" key="11">
    <source>
        <dbReference type="EMBL" id="MQL54088.1"/>
    </source>
</evidence>
<feature type="transmembrane region" description="Helical" evidence="9">
    <location>
        <begin position="87"/>
        <end position="108"/>
    </location>
</feature>
<keyword evidence="6 9" id="KW-0812">Transmembrane</keyword>
<dbReference type="RefSeq" id="WP_194175036.1">
    <property type="nucleotide sequence ID" value="NZ_WHYR01000170.1"/>
</dbReference>
<feature type="transmembrane region" description="Helical" evidence="9">
    <location>
        <begin position="7"/>
        <end position="30"/>
    </location>
</feature>
<evidence type="ECO:0000256" key="5">
    <source>
        <dbReference type="ARBA" id="ARBA00022683"/>
    </source>
</evidence>
<proteinExistence type="predicted"/>
<evidence type="ECO:0000256" key="3">
    <source>
        <dbReference type="ARBA" id="ARBA00022475"/>
    </source>
</evidence>
<dbReference type="AlphaFoldDB" id="A0A6N7IY46"/>
<dbReference type="GO" id="GO:0008982">
    <property type="term" value="F:protein-N(PI)-phosphohistidine-sugar phosphotransferase activity"/>
    <property type="evidence" value="ECO:0007669"/>
    <property type="project" value="InterPro"/>
</dbReference>
<dbReference type="InterPro" id="IPR050429">
    <property type="entry name" value="PTS_Glucose_EIICBA"/>
</dbReference>
<accession>A0A6N7IY46</accession>
<dbReference type="Proteomes" id="UP000441717">
    <property type="component" value="Unassembled WGS sequence"/>
</dbReference>
<feature type="non-terminal residue" evidence="11">
    <location>
        <position position="150"/>
    </location>
</feature>